<comment type="caution">
    <text evidence="1">The sequence shown here is derived from an EMBL/GenBank/DDBJ whole genome shotgun (WGS) entry which is preliminary data.</text>
</comment>
<accession>A0ABU0B2B6</accession>
<evidence type="ECO:0000313" key="1">
    <source>
        <dbReference type="EMBL" id="MDQ0286860.1"/>
    </source>
</evidence>
<organism evidence="1 2">
    <name type="scientific">Desulfofundulus luciae</name>
    <dbReference type="NCBI Taxonomy" id="74702"/>
    <lineage>
        <taxon>Bacteria</taxon>
        <taxon>Bacillati</taxon>
        <taxon>Bacillota</taxon>
        <taxon>Clostridia</taxon>
        <taxon>Eubacteriales</taxon>
        <taxon>Peptococcaceae</taxon>
        <taxon>Desulfofundulus</taxon>
    </lineage>
</organism>
<sequence>MLLASIINGMTTMTRSGMQMRGLFVIAFFSPAT</sequence>
<name>A0ABU0B2B6_9FIRM</name>
<proteinExistence type="predicted"/>
<evidence type="ECO:0000313" key="2">
    <source>
        <dbReference type="Proteomes" id="UP001225644"/>
    </source>
</evidence>
<dbReference type="Proteomes" id="UP001225644">
    <property type="component" value="Unassembled WGS sequence"/>
</dbReference>
<dbReference type="EMBL" id="JAUSUX010000014">
    <property type="protein sequence ID" value="MDQ0286860.1"/>
    <property type="molecule type" value="Genomic_DNA"/>
</dbReference>
<keyword evidence="2" id="KW-1185">Reference proteome</keyword>
<reference evidence="1 2" key="1">
    <citation type="submission" date="2023-07" db="EMBL/GenBank/DDBJ databases">
        <title>Genomic Encyclopedia of Type Strains, Phase IV (KMG-IV): sequencing the most valuable type-strain genomes for metagenomic binning, comparative biology and taxonomic classification.</title>
        <authorList>
            <person name="Goeker M."/>
        </authorList>
    </citation>
    <scope>NUCLEOTIDE SEQUENCE [LARGE SCALE GENOMIC DNA]</scope>
    <source>
        <strain evidence="1 2">DSM 12396</strain>
    </source>
</reference>
<gene>
    <name evidence="1" type="ORF">J2Z49_001977</name>
</gene>
<protein>
    <submittedName>
        <fullName evidence="1">Uncharacterized protein</fullName>
    </submittedName>
</protein>